<organism evidence="1 2">
    <name type="scientific">Bagarius yarrelli</name>
    <name type="common">Goonch</name>
    <name type="synonym">Bagrus yarrelli</name>
    <dbReference type="NCBI Taxonomy" id="175774"/>
    <lineage>
        <taxon>Eukaryota</taxon>
        <taxon>Metazoa</taxon>
        <taxon>Chordata</taxon>
        <taxon>Craniata</taxon>
        <taxon>Vertebrata</taxon>
        <taxon>Euteleostomi</taxon>
        <taxon>Actinopterygii</taxon>
        <taxon>Neopterygii</taxon>
        <taxon>Teleostei</taxon>
        <taxon>Ostariophysi</taxon>
        <taxon>Siluriformes</taxon>
        <taxon>Sisoridae</taxon>
        <taxon>Sisorinae</taxon>
        <taxon>Bagarius</taxon>
    </lineage>
</organism>
<gene>
    <name evidence="1" type="ORF">Baya_12648</name>
</gene>
<keyword evidence="2" id="KW-1185">Reference proteome</keyword>
<accession>A0A556V441</accession>
<protein>
    <submittedName>
        <fullName evidence="1">Uncharacterized protein</fullName>
    </submittedName>
</protein>
<evidence type="ECO:0000313" key="1">
    <source>
        <dbReference type="EMBL" id="TST98569.1"/>
    </source>
</evidence>
<dbReference type="EMBL" id="VCAZ01000114">
    <property type="protein sequence ID" value="TST98569.1"/>
    <property type="molecule type" value="Genomic_DNA"/>
</dbReference>
<name>A0A556V441_BAGYA</name>
<reference evidence="1 2" key="1">
    <citation type="journal article" date="2019" name="Genome Biol. Evol.">
        <title>Whole-Genome Sequencing of the Giant Devil Catfish, Bagarius yarrelli.</title>
        <authorList>
            <person name="Jiang W."/>
            <person name="Lv Y."/>
            <person name="Cheng L."/>
            <person name="Yang K."/>
            <person name="Chao B."/>
            <person name="Wang X."/>
            <person name="Li Y."/>
            <person name="Pan X."/>
            <person name="You X."/>
            <person name="Zhang Y."/>
            <person name="Yang J."/>
            <person name="Li J."/>
            <person name="Zhang X."/>
            <person name="Liu S."/>
            <person name="Sun C."/>
            <person name="Yang J."/>
            <person name="Shi Q."/>
        </authorList>
    </citation>
    <scope>NUCLEOTIDE SEQUENCE [LARGE SCALE GENOMIC DNA]</scope>
    <source>
        <strain evidence="1">JWS20170419001</strain>
        <tissue evidence="1">Muscle</tissue>
    </source>
</reference>
<dbReference type="Proteomes" id="UP000319801">
    <property type="component" value="Unassembled WGS sequence"/>
</dbReference>
<proteinExistence type="predicted"/>
<sequence length="80" mass="8848">MKVYGMSQTERFTGNGTTIHLSARLSSAQADERDWLSVFLDRNSRLKSRVWARAGPEASSITRCNLATCTVRANIRACVG</sequence>
<comment type="caution">
    <text evidence="1">The sequence shown here is derived from an EMBL/GenBank/DDBJ whole genome shotgun (WGS) entry which is preliminary data.</text>
</comment>
<dbReference type="AlphaFoldDB" id="A0A556V441"/>
<evidence type="ECO:0000313" key="2">
    <source>
        <dbReference type="Proteomes" id="UP000319801"/>
    </source>
</evidence>